<feature type="compositionally biased region" description="Basic and acidic residues" evidence="1">
    <location>
        <begin position="535"/>
        <end position="548"/>
    </location>
</feature>
<dbReference type="PANTHER" id="PTHR33223">
    <property type="entry name" value="CCHC-TYPE DOMAIN-CONTAINING PROTEIN"/>
    <property type="match status" value="1"/>
</dbReference>
<proteinExistence type="predicted"/>
<sequence length="561" mass="63663">MEGENSGQQRRRTIRDVTRSDVTNDPFNVACPNLEVNFELKGPLLNSLPRFHGLAKEDPCRHLNALHVACSNMKPVGASLDDVKLKVFYFTLEGKAQEWYMMLPRHVNDALHSWANMKKAFLEKYLPDARIGELKKEIYSIKQDPLESFYEYWCRFQELLAKCPHHQIVDEQLIKYFHDGLLPNEKGIIDAAAGGSLEDCTATEGWAQIRTRARNTQQYNAREIRGVCDVSSNQRMVSLESKMDTVASQLSLITSELHNLSIQRRPPSPTSQALVAPSCDSYGSMMHITSLCPNHHEEVNAMYQGRSTQQQQRWDSNTTTYDANRRPTLNFGWRNQEGSSYQVQPYGSNRGQMVPIQESKGDENTQLLKNMVSQLTSMNNRMMKDKAVNENQFSSISNTLQKLQSDRESDGNQMAYMCKKLKELELKHNNVQSHLTQLSNSVSDVHAKTSGSIPSNTVINPKSLNAIELRSGKKVRFPEEVDIDEDEEIEVESPPLSPMKLPESESVKEKAILAKKNRKAVEQLKVEQQPLLREVGSKERSTFKKGETSEQGILSNTDGKR</sequence>
<gene>
    <name evidence="3" type="ORF">QN277_028884</name>
</gene>
<feature type="compositionally biased region" description="Polar residues" evidence="1">
    <location>
        <begin position="306"/>
        <end position="322"/>
    </location>
</feature>
<dbReference type="EMBL" id="JAWXYG010000009">
    <property type="protein sequence ID" value="KAK4263485.1"/>
    <property type="molecule type" value="Genomic_DNA"/>
</dbReference>
<feature type="region of interest" description="Disordered" evidence="1">
    <location>
        <begin position="306"/>
        <end position="328"/>
    </location>
</feature>
<feature type="domain" description="Retrotransposon gag" evidence="2">
    <location>
        <begin position="86"/>
        <end position="182"/>
    </location>
</feature>
<evidence type="ECO:0000256" key="1">
    <source>
        <dbReference type="SAM" id="MobiDB-lite"/>
    </source>
</evidence>
<feature type="compositionally biased region" description="Polar residues" evidence="1">
    <location>
        <begin position="549"/>
        <end position="561"/>
    </location>
</feature>
<dbReference type="InterPro" id="IPR005162">
    <property type="entry name" value="Retrotrans_gag_dom"/>
</dbReference>
<dbReference type="AlphaFoldDB" id="A0AAE1MFN9"/>
<dbReference type="PANTHER" id="PTHR33223:SF3">
    <property type="match status" value="1"/>
</dbReference>
<evidence type="ECO:0000313" key="4">
    <source>
        <dbReference type="Proteomes" id="UP001293593"/>
    </source>
</evidence>
<comment type="caution">
    <text evidence="3">The sequence shown here is derived from an EMBL/GenBank/DDBJ whole genome shotgun (WGS) entry which is preliminary data.</text>
</comment>
<evidence type="ECO:0000313" key="3">
    <source>
        <dbReference type="EMBL" id="KAK4263485.1"/>
    </source>
</evidence>
<dbReference type="Pfam" id="PF03732">
    <property type="entry name" value="Retrotrans_gag"/>
    <property type="match status" value="1"/>
</dbReference>
<name>A0AAE1MFN9_9FABA</name>
<feature type="region of interest" description="Disordered" evidence="1">
    <location>
        <begin position="485"/>
        <end position="507"/>
    </location>
</feature>
<keyword evidence="4" id="KW-1185">Reference proteome</keyword>
<feature type="region of interest" description="Disordered" evidence="1">
    <location>
        <begin position="532"/>
        <end position="561"/>
    </location>
</feature>
<dbReference type="Proteomes" id="UP001293593">
    <property type="component" value="Unassembled WGS sequence"/>
</dbReference>
<reference evidence="3" key="1">
    <citation type="submission" date="2023-10" db="EMBL/GenBank/DDBJ databases">
        <title>Chromosome-level genome of the transformable northern wattle, Acacia crassicarpa.</title>
        <authorList>
            <person name="Massaro I."/>
            <person name="Sinha N.R."/>
            <person name="Poethig S."/>
            <person name="Leichty A.R."/>
        </authorList>
    </citation>
    <scope>NUCLEOTIDE SEQUENCE</scope>
    <source>
        <strain evidence="3">Acra3RX</strain>
        <tissue evidence="3">Leaf</tissue>
    </source>
</reference>
<organism evidence="3 4">
    <name type="scientific">Acacia crassicarpa</name>
    <name type="common">northern wattle</name>
    <dbReference type="NCBI Taxonomy" id="499986"/>
    <lineage>
        <taxon>Eukaryota</taxon>
        <taxon>Viridiplantae</taxon>
        <taxon>Streptophyta</taxon>
        <taxon>Embryophyta</taxon>
        <taxon>Tracheophyta</taxon>
        <taxon>Spermatophyta</taxon>
        <taxon>Magnoliopsida</taxon>
        <taxon>eudicotyledons</taxon>
        <taxon>Gunneridae</taxon>
        <taxon>Pentapetalae</taxon>
        <taxon>rosids</taxon>
        <taxon>fabids</taxon>
        <taxon>Fabales</taxon>
        <taxon>Fabaceae</taxon>
        <taxon>Caesalpinioideae</taxon>
        <taxon>mimosoid clade</taxon>
        <taxon>Acacieae</taxon>
        <taxon>Acacia</taxon>
    </lineage>
</organism>
<accession>A0AAE1MFN9</accession>
<evidence type="ECO:0000259" key="2">
    <source>
        <dbReference type="Pfam" id="PF03732"/>
    </source>
</evidence>
<protein>
    <recommendedName>
        <fullName evidence="2">Retrotransposon gag domain-containing protein</fullName>
    </recommendedName>
</protein>